<evidence type="ECO:0000256" key="7">
    <source>
        <dbReference type="SAM" id="Phobius"/>
    </source>
</evidence>
<dbReference type="InterPro" id="IPR001750">
    <property type="entry name" value="ND/Mrp_TM"/>
</dbReference>
<dbReference type="PRINTS" id="PR01437">
    <property type="entry name" value="NUOXDRDTASE4"/>
</dbReference>
<evidence type="ECO:0000256" key="1">
    <source>
        <dbReference type="ARBA" id="ARBA00004127"/>
    </source>
</evidence>
<dbReference type="GO" id="GO:0015990">
    <property type="term" value="P:electron transport coupled proton transport"/>
    <property type="evidence" value="ECO:0007669"/>
    <property type="project" value="TreeGrafter"/>
</dbReference>
<feature type="transmembrane region" description="Helical" evidence="7">
    <location>
        <begin position="120"/>
        <end position="138"/>
    </location>
</feature>
<feature type="transmembrane region" description="Helical" evidence="7">
    <location>
        <begin position="170"/>
        <end position="200"/>
    </location>
</feature>
<feature type="transmembrane region" description="Helical" evidence="7">
    <location>
        <begin position="12"/>
        <end position="34"/>
    </location>
</feature>
<comment type="subcellular location">
    <subcellularLocation>
        <location evidence="1">Endomembrane system</location>
        <topology evidence="1">Multi-pass membrane protein</topology>
    </subcellularLocation>
    <subcellularLocation>
        <location evidence="6">Membrane</location>
        <topology evidence="6">Multi-pass membrane protein</topology>
    </subcellularLocation>
</comment>
<dbReference type="GO" id="GO:0008137">
    <property type="term" value="F:NADH dehydrogenase (ubiquinone) activity"/>
    <property type="evidence" value="ECO:0007669"/>
    <property type="project" value="InterPro"/>
</dbReference>
<feature type="transmembrane region" description="Helical" evidence="7">
    <location>
        <begin position="220"/>
        <end position="241"/>
    </location>
</feature>
<evidence type="ECO:0000256" key="4">
    <source>
        <dbReference type="ARBA" id="ARBA00022989"/>
    </source>
</evidence>
<dbReference type="Pfam" id="PF00361">
    <property type="entry name" value="Proton_antipo_M"/>
    <property type="match status" value="1"/>
</dbReference>
<keyword evidence="3 6" id="KW-0812">Transmembrane</keyword>
<accession>A0A1H9YYQ8</accession>
<dbReference type="GO" id="GO:0003954">
    <property type="term" value="F:NADH dehydrogenase activity"/>
    <property type="evidence" value="ECO:0007669"/>
    <property type="project" value="TreeGrafter"/>
</dbReference>
<reference evidence="10" key="1">
    <citation type="submission" date="2016-10" db="EMBL/GenBank/DDBJ databases">
        <authorList>
            <person name="Varghese N."/>
            <person name="Submissions S."/>
        </authorList>
    </citation>
    <scope>NUCLEOTIDE SEQUENCE [LARGE SCALE GENOMIC DNA]</scope>
    <source>
        <strain evidence="10">Nm71</strain>
    </source>
</reference>
<feature type="transmembrane region" description="Helical" evidence="7">
    <location>
        <begin position="288"/>
        <end position="307"/>
    </location>
</feature>
<comment type="similarity">
    <text evidence="2">Belongs to the complex I subunit 4 family.</text>
</comment>
<feature type="transmembrane region" description="Helical" evidence="7">
    <location>
        <begin position="81"/>
        <end position="108"/>
    </location>
</feature>
<dbReference type="InterPro" id="IPR010227">
    <property type="entry name" value="NADH_Q_OxRdtase_chainM/4"/>
</dbReference>
<dbReference type="PANTHER" id="PTHR43507">
    <property type="entry name" value="NADH-UBIQUINONE OXIDOREDUCTASE CHAIN 4"/>
    <property type="match status" value="1"/>
</dbReference>
<evidence type="ECO:0000256" key="2">
    <source>
        <dbReference type="ARBA" id="ARBA00009025"/>
    </source>
</evidence>
<dbReference type="EMBL" id="FOIA01000003">
    <property type="protein sequence ID" value="SES74241.1"/>
    <property type="molecule type" value="Genomic_DNA"/>
</dbReference>
<proteinExistence type="inferred from homology"/>
<feature type="transmembrane region" description="Helical" evidence="7">
    <location>
        <begin position="343"/>
        <end position="363"/>
    </location>
</feature>
<dbReference type="AlphaFoldDB" id="A0A1H9YYQ8"/>
<evidence type="ECO:0000256" key="5">
    <source>
        <dbReference type="ARBA" id="ARBA00023136"/>
    </source>
</evidence>
<dbReference type="GO" id="GO:0016020">
    <property type="term" value="C:membrane"/>
    <property type="evidence" value="ECO:0007669"/>
    <property type="project" value="UniProtKB-SubCell"/>
</dbReference>
<feature type="transmembrane region" description="Helical" evidence="7">
    <location>
        <begin position="418"/>
        <end position="441"/>
    </location>
</feature>
<feature type="transmembrane region" description="Helical" evidence="7">
    <location>
        <begin position="314"/>
        <end position="331"/>
    </location>
</feature>
<sequence>MDNANIILGTDIVGFPILSVLTLIPLITMVLVIITSQPGVALRLGIGGAVLTLLFSLYMLNTFDPAQVVGIQFYEKYQLSGLTYSVGVDGTSILFVVVTAVLAVLAMIYTLTTRRVSDKIHIACMLGYQGILIGAFTAMNAMQFWFWCFLELIPVVLMTLRAGSGQNRRWVVALLLQHWGSGLFMVLAGFLMLGFGIMITTDVLSFDWLVLKENDVKLEYATLIFFLLFFGFAIRMPLFPFHGWLPVLAEQGTVASVSIFLVSLKLGIYGAMRFLIPLLPEVAEQWTWFVTTLGLIGIFYGALLALMQINIRRLLAFAIISQTGLLVIGLFDFNKHGMEGSILLSVTYGLAAAGMFLSLGMIYKRTHTAYIPRLGGMYDVNAAIAVLFVVSALSTMVMPGTPGFDGIHLLLEGTVKSQGWLVSIAILIGNVLTVGLLLRAFQQIFITSPKRYQGPFKFKKYGSTQPSLRNEWIIAIAICGILITAGVHTSPWLDIIDQNIQVVSDVYTSSEVVQTTETLAVQHVITKDH</sequence>
<dbReference type="RefSeq" id="WP_090655826.1">
    <property type="nucleotide sequence ID" value="NZ_FOIA01000003.1"/>
</dbReference>
<dbReference type="GO" id="GO:0048039">
    <property type="term" value="F:ubiquinone binding"/>
    <property type="evidence" value="ECO:0007669"/>
    <property type="project" value="TreeGrafter"/>
</dbReference>
<evidence type="ECO:0000313" key="9">
    <source>
        <dbReference type="EMBL" id="SES74241.1"/>
    </source>
</evidence>
<name>A0A1H9YYQ8_9PROT</name>
<dbReference type="GO" id="GO:0042773">
    <property type="term" value="P:ATP synthesis coupled electron transport"/>
    <property type="evidence" value="ECO:0007669"/>
    <property type="project" value="InterPro"/>
</dbReference>
<keyword evidence="4 7" id="KW-1133">Transmembrane helix</keyword>
<dbReference type="OrthoDB" id="9768329at2"/>
<feature type="transmembrane region" description="Helical" evidence="7">
    <location>
        <begin position="375"/>
        <end position="398"/>
    </location>
</feature>
<feature type="domain" description="NADH:quinone oxidoreductase/Mrp antiporter transmembrane" evidence="8">
    <location>
        <begin position="146"/>
        <end position="433"/>
    </location>
</feature>
<protein>
    <submittedName>
        <fullName evidence="9">NADH dehydrogenase subunit M</fullName>
    </submittedName>
</protein>
<dbReference type="InterPro" id="IPR003918">
    <property type="entry name" value="NADH_UbQ_OxRdtase"/>
</dbReference>
<feature type="transmembrane region" description="Helical" evidence="7">
    <location>
        <begin position="41"/>
        <end position="61"/>
    </location>
</feature>
<feature type="transmembrane region" description="Helical" evidence="7">
    <location>
        <begin position="253"/>
        <end position="276"/>
    </location>
</feature>
<organism evidence="9 10">
    <name type="scientific">Nitrosomonas marina</name>
    <dbReference type="NCBI Taxonomy" id="917"/>
    <lineage>
        <taxon>Bacteria</taxon>
        <taxon>Pseudomonadati</taxon>
        <taxon>Pseudomonadota</taxon>
        <taxon>Betaproteobacteria</taxon>
        <taxon>Nitrosomonadales</taxon>
        <taxon>Nitrosomonadaceae</taxon>
        <taxon>Nitrosomonas</taxon>
    </lineage>
</organism>
<keyword evidence="10" id="KW-1185">Reference proteome</keyword>
<evidence type="ECO:0000313" key="10">
    <source>
        <dbReference type="Proteomes" id="UP000199345"/>
    </source>
</evidence>
<feature type="transmembrane region" description="Helical" evidence="7">
    <location>
        <begin position="144"/>
        <end position="163"/>
    </location>
</feature>
<gene>
    <name evidence="9" type="ORF">SAMN05216326_1039</name>
</gene>
<evidence type="ECO:0000256" key="3">
    <source>
        <dbReference type="ARBA" id="ARBA00022692"/>
    </source>
</evidence>
<dbReference type="Proteomes" id="UP000199345">
    <property type="component" value="Unassembled WGS sequence"/>
</dbReference>
<dbReference type="PANTHER" id="PTHR43507:SF1">
    <property type="entry name" value="NADH-UBIQUINONE OXIDOREDUCTASE CHAIN 4"/>
    <property type="match status" value="1"/>
</dbReference>
<evidence type="ECO:0000256" key="6">
    <source>
        <dbReference type="RuleBase" id="RU000320"/>
    </source>
</evidence>
<dbReference type="GO" id="GO:0012505">
    <property type="term" value="C:endomembrane system"/>
    <property type="evidence" value="ECO:0007669"/>
    <property type="project" value="UniProtKB-SubCell"/>
</dbReference>
<dbReference type="NCBIfam" id="TIGR01972">
    <property type="entry name" value="NDH_I_M"/>
    <property type="match status" value="1"/>
</dbReference>
<evidence type="ECO:0000259" key="8">
    <source>
        <dbReference type="Pfam" id="PF00361"/>
    </source>
</evidence>
<keyword evidence="5 7" id="KW-0472">Membrane</keyword>
<feature type="transmembrane region" description="Helical" evidence="7">
    <location>
        <begin position="472"/>
        <end position="493"/>
    </location>
</feature>